<dbReference type="FunFam" id="2.130.10.10:FF:000576">
    <property type="entry name" value="Ribosome biogenesis protein ERB1"/>
    <property type="match status" value="1"/>
</dbReference>
<evidence type="ECO:0000256" key="3">
    <source>
        <dbReference type="ARBA" id="ARBA00022574"/>
    </source>
</evidence>
<organism evidence="10 11">
    <name type="scientific">Cyclotella cryptica</name>
    <dbReference type="NCBI Taxonomy" id="29204"/>
    <lineage>
        <taxon>Eukaryota</taxon>
        <taxon>Sar</taxon>
        <taxon>Stramenopiles</taxon>
        <taxon>Ochrophyta</taxon>
        <taxon>Bacillariophyta</taxon>
        <taxon>Coscinodiscophyceae</taxon>
        <taxon>Thalassiosirophycidae</taxon>
        <taxon>Stephanodiscales</taxon>
        <taxon>Stephanodiscaceae</taxon>
        <taxon>Cyclotella</taxon>
    </lineage>
</organism>
<dbReference type="EMBL" id="JABMIG020000178">
    <property type="protein sequence ID" value="KAL3787273.1"/>
    <property type="molecule type" value="Genomic_DNA"/>
</dbReference>
<dbReference type="Proteomes" id="UP001516023">
    <property type="component" value="Unassembled WGS sequence"/>
</dbReference>
<dbReference type="InterPro" id="IPR028598">
    <property type="entry name" value="BOP1/Erb1"/>
</dbReference>
<dbReference type="GO" id="GO:0000463">
    <property type="term" value="P:maturation of LSU-rRNA from tricistronic rRNA transcript (SSU-rRNA, 5.8S rRNA, LSU-rRNA)"/>
    <property type="evidence" value="ECO:0007669"/>
    <property type="project" value="UniProtKB-UniRule"/>
</dbReference>
<dbReference type="PANTHER" id="PTHR17605">
    <property type="entry name" value="RIBOSOME BIOGENESIS PROTEIN BOP1 BLOCK OF PROLIFERATION 1 PROTEIN"/>
    <property type="match status" value="1"/>
</dbReference>
<evidence type="ECO:0000256" key="1">
    <source>
        <dbReference type="ARBA" id="ARBA00022517"/>
    </source>
</evidence>
<keyword evidence="3 7" id="KW-0853">WD repeat</keyword>
<dbReference type="PANTHER" id="PTHR17605:SF0">
    <property type="entry name" value="RIBOSOME BIOGENESIS PROTEIN BOP1"/>
    <property type="match status" value="1"/>
</dbReference>
<dbReference type="InterPro" id="IPR019775">
    <property type="entry name" value="WD40_repeat_CS"/>
</dbReference>
<dbReference type="InterPro" id="IPR001680">
    <property type="entry name" value="WD40_rpt"/>
</dbReference>
<keyword evidence="11" id="KW-1185">Reference proteome</keyword>
<feature type="domain" description="BOP1 N-terminal" evidence="9">
    <location>
        <begin position="160"/>
        <end position="434"/>
    </location>
</feature>
<dbReference type="Gene3D" id="2.130.10.10">
    <property type="entry name" value="YVTN repeat-like/Quinoprotein amine dehydrogenase"/>
    <property type="match status" value="1"/>
</dbReference>
<dbReference type="Pfam" id="PF08145">
    <property type="entry name" value="BOP1NT"/>
    <property type="match status" value="1"/>
</dbReference>
<dbReference type="PROSITE" id="PS50082">
    <property type="entry name" value="WD_REPEATS_2"/>
    <property type="match status" value="2"/>
</dbReference>
<feature type="region of interest" description="Disordered" evidence="8">
    <location>
        <begin position="1"/>
        <end position="153"/>
    </location>
</feature>
<evidence type="ECO:0000256" key="8">
    <source>
        <dbReference type="SAM" id="MobiDB-lite"/>
    </source>
</evidence>
<comment type="similarity">
    <text evidence="6">Belongs to the WD repeat BOP1/ERB1 family.</text>
</comment>
<feature type="region of interest" description="Disordered" evidence="8">
    <location>
        <begin position="328"/>
        <end position="349"/>
    </location>
</feature>
<dbReference type="PROSITE" id="PS00678">
    <property type="entry name" value="WD_REPEATS_1"/>
    <property type="match status" value="1"/>
</dbReference>
<comment type="caution">
    <text evidence="10">The sequence shown here is derived from an EMBL/GenBank/DDBJ whole genome shotgun (WGS) entry which is preliminary data.</text>
</comment>
<keyword evidence="4" id="KW-0677">Repeat</keyword>
<dbReference type="InterPro" id="IPR036322">
    <property type="entry name" value="WD40_repeat_dom_sf"/>
</dbReference>
<comment type="function">
    <text evidence="6">Required for maturation of ribosomal RNAs and formation of the large ribosomal subunit.</text>
</comment>
<dbReference type="GO" id="GO:0005654">
    <property type="term" value="C:nucleoplasm"/>
    <property type="evidence" value="ECO:0007669"/>
    <property type="project" value="UniProtKB-SubCell"/>
</dbReference>
<gene>
    <name evidence="10" type="ORF">HJC23_004147</name>
</gene>
<dbReference type="SUPFAM" id="SSF50978">
    <property type="entry name" value="WD40 repeat-like"/>
    <property type="match status" value="1"/>
</dbReference>
<evidence type="ECO:0000313" key="10">
    <source>
        <dbReference type="EMBL" id="KAL3787273.1"/>
    </source>
</evidence>
<keyword evidence="1 6" id="KW-0690">Ribosome biogenesis</keyword>
<feature type="repeat" description="WD" evidence="7">
    <location>
        <begin position="443"/>
        <end position="484"/>
    </location>
</feature>
<accession>A0ABD3PGV7</accession>
<feature type="compositionally biased region" description="Acidic residues" evidence="8">
    <location>
        <begin position="51"/>
        <end position="78"/>
    </location>
</feature>
<name>A0ABD3PGV7_9STRA</name>
<evidence type="ECO:0000256" key="2">
    <source>
        <dbReference type="ARBA" id="ARBA00022552"/>
    </source>
</evidence>
<keyword evidence="5 6" id="KW-0539">Nucleus</keyword>
<dbReference type="GO" id="GO:0043021">
    <property type="term" value="F:ribonucleoprotein complex binding"/>
    <property type="evidence" value="ECO:0007669"/>
    <property type="project" value="UniProtKB-UniRule"/>
</dbReference>
<reference evidence="10 11" key="1">
    <citation type="journal article" date="2020" name="G3 (Bethesda)">
        <title>Improved Reference Genome for Cyclotella cryptica CCMP332, a Model for Cell Wall Morphogenesis, Salinity Adaptation, and Lipid Production in Diatoms (Bacillariophyta).</title>
        <authorList>
            <person name="Roberts W.R."/>
            <person name="Downey K.M."/>
            <person name="Ruck E.C."/>
            <person name="Traller J.C."/>
            <person name="Alverson A.J."/>
        </authorList>
    </citation>
    <scope>NUCLEOTIDE SEQUENCE [LARGE SCALE GENOMIC DNA]</scope>
    <source>
        <strain evidence="10 11">CCMP332</strain>
    </source>
</reference>
<dbReference type="GO" id="GO:0030687">
    <property type="term" value="C:preribosome, large subunit precursor"/>
    <property type="evidence" value="ECO:0007669"/>
    <property type="project" value="UniProtKB-UniRule"/>
</dbReference>
<comment type="subcellular location">
    <subcellularLocation>
        <location evidence="6">Nucleus</location>
        <location evidence="6">Nucleolus</location>
    </subcellularLocation>
    <subcellularLocation>
        <location evidence="6">Nucleus</location>
        <location evidence="6">Nucleoplasm</location>
    </subcellularLocation>
</comment>
<feature type="compositionally biased region" description="Basic and acidic residues" evidence="8">
    <location>
        <begin position="95"/>
        <end position="109"/>
    </location>
</feature>
<evidence type="ECO:0000256" key="4">
    <source>
        <dbReference type="ARBA" id="ARBA00022737"/>
    </source>
</evidence>
<dbReference type="PROSITE" id="PS50294">
    <property type="entry name" value="WD_REPEATS_REGION"/>
    <property type="match status" value="1"/>
</dbReference>
<dbReference type="SMART" id="SM01035">
    <property type="entry name" value="BOP1NT"/>
    <property type="match status" value="1"/>
</dbReference>
<dbReference type="HAMAP" id="MF_03027">
    <property type="entry name" value="BOP1"/>
    <property type="match status" value="1"/>
</dbReference>
<dbReference type="GO" id="GO:0000466">
    <property type="term" value="P:maturation of 5.8S rRNA from tricistronic rRNA transcript (SSU-rRNA, 5.8S rRNA, LSU-rRNA)"/>
    <property type="evidence" value="ECO:0007669"/>
    <property type="project" value="UniProtKB-UniRule"/>
</dbReference>
<feature type="repeat" description="WD" evidence="7">
    <location>
        <begin position="739"/>
        <end position="770"/>
    </location>
</feature>
<evidence type="ECO:0000313" key="11">
    <source>
        <dbReference type="Proteomes" id="UP001516023"/>
    </source>
</evidence>
<evidence type="ECO:0000256" key="7">
    <source>
        <dbReference type="PROSITE-ProRule" id="PRU00221"/>
    </source>
</evidence>
<evidence type="ECO:0000259" key="9">
    <source>
        <dbReference type="SMART" id="SM01035"/>
    </source>
</evidence>
<dbReference type="InterPro" id="IPR012953">
    <property type="entry name" value="BOP1_N_dom"/>
</dbReference>
<protein>
    <recommendedName>
        <fullName evidence="6">Ribosome biogenesis protein BOP1 homolog</fullName>
    </recommendedName>
</protein>
<feature type="compositionally biased region" description="Acidic residues" evidence="8">
    <location>
        <begin position="25"/>
        <end position="41"/>
    </location>
</feature>
<evidence type="ECO:0000256" key="6">
    <source>
        <dbReference type="HAMAP-Rule" id="MF_03027"/>
    </source>
</evidence>
<feature type="compositionally biased region" description="Low complexity" evidence="8">
    <location>
        <begin position="115"/>
        <end position="128"/>
    </location>
</feature>
<evidence type="ECO:0000256" key="5">
    <source>
        <dbReference type="ARBA" id="ARBA00023242"/>
    </source>
</evidence>
<dbReference type="AlphaFoldDB" id="A0ABD3PGV7"/>
<sequence length="828" mass="92285">MARKKKTQQEEAPEVEPIASSDSDSSNEEDEEYDSEEEDGANDANNGDGEDHGDESVQDSFDGSEDFESQGSSDDDEDRLDRQAESETTTTTTITKRDGKGKAKTDKANDSPQNKEGAAAAGEATAKEVSSLMHTDDLSSDDEDPTGTNNRIGRIPLHWYDDYEHIGYDAHGQKVIKSSQGDNLDRALEEADREQGKFVVYDALNAKNVELTERQITLLRRMQSGAFAHPEHDANPDYIDYYSGIPEISGLNSNRYEKKSRFQPSAYEKLQVRRLLHRLKCGSINMDFLEGKVRDMNDLVKRKEEDSDKPFLLWKGDEEDELALRKGPQHIAPPKQPPPGHAYSYNPPEEYLPSQEELEEWAKLDPEDRPYGNFIPQKYDNLRSVGAYQDAVKERFERCLDLYLCPRVMKRRLNIDPESLVPRLPRASDLRPFPTTKCIEYRDGEESSVVRCLSVSPDGQFLVSGGEDGVLRLWEVQTGRLVRKWDLAEVVEKMAAKEDDGESEEADTVKLKKPITSIEWNPNRSHHCVLAGIGKCALIIATGTGSIDDAEVTDALLSEASSIKSGGNIAPESRAAKAVKWVSLKKLNKLASTSSIAISAYGGTIGPVVILQTNRDVSSVRWHRKGDYFVTVSPKAGAAAVLIHQLSKAASQQPFGKTKGEVQLACFHPVKPFLFVASKEHVRVYHLVKQVMVKRLMSGCRHISSLDVHVSGDHVVVGSLDRRLVWFDLDLASTPYKTLKYHERALRSVGFHPRYPLMASASDDGSIHVFHSMVYSDLMRNPLIVPVKVLRGHSVVNSLGALAMVFHPTQPWLFSAGADGKIHLFQDL</sequence>
<proteinExistence type="inferred from homology"/>
<dbReference type="SMART" id="SM00320">
    <property type="entry name" value="WD40"/>
    <property type="match status" value="7"/>
</dbReference>
<keyword evidence="2 6" id="KW-0698">rRNA processing</keyword>
<dbReference type="Pfam" id="PF00400">
    <property type="entry name" value="WD40"/>
    <property type="match status" value="3"/>
</dbReference>
<dbReference type="GO" id="GO:0005730">
    <property type="term" value="C:nucleolus"/>
    <property type="evidence" value="ECO:0007669"/>
    <property type="project" value="UniProtKB-SubCell"/>
</dbReference>
<dbReference type="InterPro" id="IPR015943">
    <property type="entry name" value="WD40/YVTN_repeat-like_dom_sf"/>
</dbReference>